<dbReference type="Pfam" id="PF07804">
    <property type="entry name" value="HipA_C"/>
    <property type="match status" value="1"/>
</dbReference>
<dbReference type="PANTHER" id="PTHR37419:SF1">
    <property type="entry name" value="SERINE_THREONINE-PROTEIN KINASE TOXIN HIPA"/>
    <property type="match status" value="1"/>
</dbReference>
<gene>
    <name evidence="5" type="ORF">NK125_10530</name>
</gene>
<dbReference type="PANTHER" id="PTHR37419">
    <property type="entry name" value="SERINE/THREONINE-PROTEIN KINASE TOXIN HIPA"/>
    <property type="match status" value="1"/>
</dbReference>
<evidence type="ECO:0000256" key="3">
    <source>
        <dbReference type="ARBA" id="ARBA00022777"/>
    </source>
</evidence>
<dbReference type="RefSeq" id="WP_262066635.1">
    <property type="nucleotide sequence ID" value="NZ_JAMXOD010000014.1"/>
</dbReference>
<evidence type="ECO:0000313" key="6">
    <source>
        <dbReference type="Proteomes" id="UP001523566"/>
    </source>
</evidence>
<keyword evidence="3" id="KW-0418">Kinase</keyword>
<evidence type="ECO:0000259" key="4">
    <source>
        <dbReference type="Pfam" id="PF07804"/>
    </source>
</evidence>
<name>A0ABT1EAL7_9FIRM</name>
<protein>
    <submittedName>
        <fullName evidence="5">HipA domain-containing protein</fullName>
    </submittedName>
</protein>
<dbReference type="EMBL" id="JAMZFW010000014">
    <property type="protein sequence ID" value="MCP1102852.1"/>
    <property type="molecule type" value="Genomic_DNA"/>
</dbReference>
<evidence type="ECO:0000256" key="1">
    <source>
        <dbReference type="ARBA" id="ARBA00010164"/>
    </source>
</evidence>
<organism evidence="5 6">
    <name type="scientific">Aequitasia blattaphilus</name>
    <dbReference type="NCBI Taxonomy" id="2949332"/>
    <lineage>
        <taxon>Bacteria</taxon>
        <taxon>Bacillati</taxon>
        <taxon>Bacillota</taxon>
        <taxon>Clostridia</taxon>
        <taxon>Lachnospirales</taxon>
        <taxon>Lachnospiraceae</taxon>
        <taxon>Aequitasia</taxon>
    </lineage>
</organism>
<comment type="similarity">
    <text evidence="1">Belongs to the HipA Ser/Thr kinase family.</text>
</comment>
<evidence type="ECO:0000256" key="2">
    <source>
        <dbReference type="ARBA" id="ARBA00022679"/>
    </source>
</evidence>
<evidence type="ECO:0000313" key="5">
    <source>
        <dbReference type="EMBL" id="MCP1102852.1"/>
    </source>
</evidence>
<dbReference type="Gene3D" id="1.10.1070.20">
    <property type="match status" value="1"/>
</dbReference>
<comment type="caution">
    <text evidence="5">The sequence shown here is derived from an EMBL/GenBank/DDBJ whole genome shotgun (WGS) entry which is preliminary data.</text>
</comment>
<dbReference type="Proteomes" id="UP001523566">
    <property type="component" value="Unassembled WGS sequence"/>
</dbReference>
<reference evidence="5 6" key="1">
    <citation type="journal article" date="2022" name="Genome Biol. Evol.">
        <title>Host diet, physiology and behaviors set the stage for Lachnospiraceae cladogenesis.</title>
        <authorList>
            <person name="Vera-Ponce De Leon A."/>
            <person name="Schneider M."/>
            <person name="Jahnes B.C."/>
            <person name="Sadowski V."/>
            <person name="Camuy-Velez L.A."/>
            <person name="Duan J."/>
            <person name="Sabree Z.L."/>
        </authorList>
    </citation>
    <scope>NUCLEOTIDE SEQUENCE [LARGE SCALE GENOMIC DNA]</scope>
    <source>
        <strain evidence="5 6">PAL113</strain>
    </source>
</reference>
<feature type="domain" description="HipA-like C-terminal" evidence="4">
    <location>
        <begin position="61"/>
        <end position="284"/>
    </location>
</feature>
<dbReference type="InterPro" id="IPR052028">
    <property type="entry name" value="HipA_Ser/Thr_kinase"/>
</dbReference>
<dbReference type="InterPro" id="IPR012893">
    <property type="entry name" value="HipA-like_C"/>
</dbReference>
<keyword evidence="2" id="KW-0808">Transferase</keyword>
<proteinExistence type="inferred from homology"/>
<keyword evidence="6" id="KW-1185">Reference proteome</keyword>
<sequence length="319" mass="37153">MMKCLYCGKIMNEDVTQEEREACWHSKCAKKFFGTERVPSLDISEEQFTQIANDTVQKGLTIPGVQKKISLHLEESMSTRLTMVDYPTGYILKPQTAEFRFLPEFENLAMKLAESAGIKTVPHGLVKLKNDYAYITRRIDRRISKRKISFYAMEDFCQLSNRLTQDKYRGSYEGCSRVIKKYSTFPGIDLSELFIRVVQSFIIGNSDMHLKNFSLIERHPGKRDFILSRAYDILPVNIIMPEDNEQLALTLNGKKRNLRKKDFLTFAKGCDMTDLAAEKILAKFIRLKEEYLKQCDESYLPRESIKEMKDLIRKRFEAI</sequence>
<accession>A0ABT1EAL7</accession>